<dbReference type="EMBL" id="JBHTBW010000019">
    <property type="protein sequence ID" value="MFC7441054.1"/>
    <property type="molecule type" value="Genomic_DNA"/>
</dbReference>
<feature type="DNA-binding region" description="H-T-H motif" evidence="2">
    <location>
        <begin position="32"/>
        <end position="51"/>
    </location>
</feature>
<keyword evidence="5" id="KW-1185">Reference proteome</keyword>
<dbReference type="InterPro" id="IPR023772">
    <property type="entry name" value="DNA-bd_HTH_TetR-type_CS"/>
</dbReference>
<evidence type="ECO:0000313" key="4">
    <source>
        <dbReference type="EMBL" id="MFC7441054.1"/>
    </source>
</evidence>
<dbReference type="InterPro" id="IPR009057">
    <property type="entry name" value="Homeodomain-like_sf"/>
</dbReference>
<evidence type="ECO:0000256" key="1">
    <source>
        <dbReference type="ARBA" id="ARBA00023125"/>
    </source>
</evidence>
<dbReference type="PANTHER" id="PTHR30055">
    <property type="entry name" value="HTH-TYPE TRANSCRIPTIONAL REGULATOR RUTR"/>
    <property type="match status" value="1"/>
</dbReference>
<dbReference type="PROSITE" id="PS50977">
    <property type="entry name" value="HTH_TETR_2"/>
    <property type="match status" value="1"/>
</dbReference>
<accession>A0ABW2RJ50</accession>
<dbReference type="Gene3D" id="1.10.10.60">
    <property type="entry name" value="Homeodomain-like"/>
    <property type="match status" value="1"/>
</dbReference>
<dbReference type="InterPro" id="IPR036271">
    <property type="entry name" value="Tet_transcr_reg_TetR-rel_C_sf"/>
</dbReference>
<dbReference type="PANTHER" id="PTHR30055:SF226">
    <property type="entry name" value="HTH-TYPE TRANSCRIPTIONAL REGULATOR PKSA"/>
    <property type="match status" value="1"/>
</dbReference>
<organism evidence="4 5">
    <name type="scientific">Laceyella putida</name>
    <dbReference type="NCBI Taxonomy" id="110101"/>
    <lineage>
        <taxon>Bacteria</taxon>
        <taxon>Bacillati</taxon>
        <taxon>Bacillota</taxon>
        <taxon>Bacilli</taxon>
        <taxon>Bacillales</taxon>
        <taxon>Thermoactinomycetaceae</taxon>
        <taxon>Laceyella</taxon>
    </lineage>
</organism>
<dbReference type="SUPFAM" id="SSF48498">
    <property type="entry name" value="Tetracyclin repressor-like, C-terminal domain"/>
    <property type="match status" value="1"/>
</dbReference>
<dbReference type="SUPFAM" id="SSF46689">
    <property type="entry name" value="Homeodomain-like"/>
    <property type="match status" value="1"/>
</dbReference>
<dbReference type="PROSITE" id="PS01081">
    <property type="entry name" value="HTH_TETR_1"/>
    <property type="match status" value="1"/>
</dbReference>
<dbReference type="PRINTS" id="PR00455">
    <property type="entry name" value="HTHTETR"/>
</dbReference>
<feature type="domain" description="HTH tetR-type" evidence="3">
    <location>
        <begin position="9"/>
        <end position="69"/>
    </location>
</feature>
<comment type="caution">
    <text evidence="4">The sequence shown here is derived from an EMBL/GenBank/DDBJ whole genome shotgun (WGS) entry which is preliminary data.</text>
</comment>
<reference evidence="5" key="1">
    <citation type="journal article" date="2019" name="Int. J. Syst. Evol. Microbiol.">
        <title>The Global Catalogue of Microorganisms (GCM) 10K type strain sequencing project: providing services to taxonomists for standard genome sequencing and annotation.</title>
        <authorList>
            <consortium name="The Broad Institute Genomics Platform"/>
            <consortium name="The Broad Institute Genome Sequencing Center for Infectious Disease"/>
            <person name="Wu L."/>
            <person name="Ma J."/>
        </authorList>
    </citation>
    <scope>NUCLEOTIDE SEQUENCE [LARGE SCALE GENOMIC DNA]</scope>
    <source>
        <strain evidence="5">CGMCC 1.12942</strain>
    </source>
</reference>
<gene>
    <name evidence="4" type="ORF">ACFQNG_07785</name>
</gene>
<name>A0ABW2RJ50_9BACL</name>
<dbReference type="InterPro" id="IPR001647">
    <property type="entry name" value="HTH_TetR"/>
</dbReference>
<evidence type="ECO:0000313" key="5">
    <source>
        <dbReference type="Proteomes" id="UP001596500"/>
    </source>
</evidence>
<keyword evidence="1 2" id="KW-0238">DNA-binding</keyword>
<sequence length="208" mass="24544">MEAYQKIPADKREKIFQATIKEFADKGYEQASTNQIVQEADISKGLLFHYFGNKKGLFLSTFHYSIERVRAAVVPPMEELSPDFFERQLQFARLKLQLFMKHPLEYRFLLTAYDRVPEEIAIEIKQWKETVRGVNHQLMWEGVDFSRFRKDLPIERLIKWVMVSLEAVGEQWLPRLLAEPDKGLSLLDHSIKDLEEILDILKLGVYER</sequence>
<dbReference type="InterPro" id="IPR050109">
    <property type="entry name" value="HTH-type_TetR-like_transc_reg"/>
</dbReference>
<evidence type="ECO:0000256" key="2">
    <source>
        <dbReference type="PROSITE-ProRule" id="PRU00335"/>
    </source>
</evidence>
<dbReference type="Gene3D" id="1.10.357.10">
    <property type="entry name" value="Tetracycline Repressor, domain 2"/>
    <property type="match status" value="1"/>
</dbReference>
<evidence type="ECO:0000259" key="3">
    <source>
        <dbReference type="PROSITE" id="PS50977"/>
    </source>
</evidence>
<dbReference type="Pfam" id="PF00440">
    <property type="entry name" value="TetR_N"/>
    <property type="match status" value="1"/>
</dbReference>
<dbReference type="RefSeq" id="WP_379864329.1">
    <property type="nucleotide sequence ID" value="NZ_JBHTBW010000019.1"/>
</dbReference>
<dbReference type="Proteomes" id="UP001596500">
    <property type="component" value="Unassembled WGS sequence"/>
</dbReference>
<proteinExistence type="predicted"/>
<protein>
    <submittedName>
        <fullName evidence="4">TetR/AcrR family transcriptional regulator</fullName>
    </submittedName>
</protein>